<gene>
    <name evidence="1" type="ordered locus">CBUA0028</name>
</gene>
<name>B5U8Q4_COXBU</name>
<keyword evidence="2" id="KW-1185">Reference proteome</keyword>
<dbReference type="eggNOG" id="COG4737">
    <property type="taxonomic scope" value="Bacteria"/>
</dbReference>
<dbReference type="HOGENOM" id="CLU_132631_1_0_6"/>
<protein>
    <recommendedName>
        <fullName evidence="3">Type II toxin-antitoxin system RelE/ParE family toxin</fullName>
    </recommendedName>
</protein>
<dbReference type="InterPro" id="IPR009387">
    <property type="entry name" value="HigB-2"/>
</dbReference>
<dbReference type="AlphaFoldDB" id="B5U8Q4"/>
<dbReference type="OrthoDB" id="8607264at2"/>
<dbReference type="RefSeq" id="NP_819045.2">
    <property type="nucleotide sequence ID" value="NC_004704.2"/>
</dbReference>
<dbReference type="GeneID" id="1207858"/>
<dbReference type="PATRIC" id="fig|227377.7.peg.2118"/>
<evidence type="ECO:0000313" key="1">
    <source>
        <dbReference type="EMBL" id="AAO91605.2"/>
    </source>
</evidence>
<dbReference type="RefSeq" id="WP_078378002.1">
    <property type="nucleotide sequence ID" value="NC_004704.2"/>
</dbReference>
<keyword evidence="1" id="KW-0614">Plasmid</keyword>
<dbReference type="EnsemblBacteria" id="AAO91605">
    <property type="protein sequence ID" value="AAO91605"/>
    <property type="gene ID" value="CBUA0028"/>
</dbReference>
<organism evidence="1 2">
    <name type="scientific">Coxiella burnetii (strain RSA 493 / Nine Mile phase I)</name>
    <dbReference type="NCBI Taxonomy" id="227377"/>
    <lineage>
        <taxon>Bacteria</taxon>
        <taxon>Pseudomonadati</taxon>
        <taxon>Pseudomonadota</taxon>
        <taxon>Gammaproteobacteria</taxon>
        <taxon>Legionellales</taxon>
        <taxon>Coxiellaceae</taxon>
        <taxon>Coxiella</taxon>
    </lineage>
</organism>
<dbReference type="Pfam" id="PF06296">
    <property type="entry name" value="RelE"/>
    <property type="match status" value="1"/>
</dbReference>
<proteinExistence type="predicted"/>
<sequence>MTDGNLLEIGNEYRLTNSSLSDIVLTIREVMRIFKTRYFHRWAKSENLSDSQLKTAISELMKGLHDGDLGSYIYKKRIPILGKGKRGGLRTIIAYRAEDKAFFVYGYAKNVQANITPKEKEAYKKLSKTYFDMKELELQSLLKIGELIEVL</sequence>
<evidence type="ECO:0000313" key="2">
    <source>
        <dbReference type="Proteomes" id="UP000002671"/>
    </source>
</evidence>
<evidence type="ECO:0008006" key="3">
    <source>
        <dbReference type="Google" id="ProtNLM"/>
    </source>
</evidence>
<dbReference type="KEGG" id="cbu:CBUA0028"/>
<dbReference type="EMBL" id="AE016829">
    <property type="protein sequence ID" value="AAO91605.2"/>
    <property type="molecule type" value="Genomic_DNA"/>
</dbReference>
<reference evidence="1 2" key="1">
    <citation type="journal article" date="2003" name="Proc. Natl. Acad. Sci. U.S.A.">
        <title>Complete genome sequence of the Q-fever pathogen, Coxiella burnetii.</title>
        <authorList>
            <person name="Seshadri R."/>
            <person name="Paulsen I.T."/>
            <person name="Eisen J.A."/>
            <person name="Read T.D."/>
            <person name="Nelson K.E."/>
            <person name="Nelson W.C."/>
            <person name="Ward N.L."/>
            <person name="Tettelin H."/>
            <person name="Davidsen T.M."/>
            <person name="Beanan M.J."/>
            <person name="Deboy R.T."/>
            <person name="Daugherty S.C."/>
            <person name="Brinkac L.M."/>
            <person name="Madupu R."/>
            <person name="Dodson R.J."/>
            <person name="Khouri H.M."/>
            <person name="Lee K.H."/>
            <person name="Carty H.A."/>
            <person name="Scanlan D."/>
            <person name="Heinzen R.A."/>
            <person name="Thompson H.A."/>
            <person name="Samuel J.E."/>
            <person name="Fraser C.M."/>
            <person name="Heidelberg J.F."/>
        </authorList>
    </citation>
    <scope>NUCLEOTIDE SEQUENCE [LARGE SCALE GENOMIC DNA]</scope>
    <source>
        <strain evidence="2">RSA 493 / Nine Mile phase I</strain>
        <plasmid evidence="2">pQpH1</plasmid>
    </source>
</reference>
<accession>B5U8Q4</accession>
<geneLocation type="plasmid" evidence="1 2">
    <name>pQpH1</name>
</geneLocation>
<dbReference type="Proteomes" id="UP000002671">
    <property type="component" value="Plasmid pQpH1"/>
</dbReference>